<dbReference type="Proteomes" id="UP000494256">
    <property type="component" value="Unassembled WGS sequence"/>
</dbReference>
<proteinExistence type="predicted"/>
<dbReference type="OrthoDB" id="5956163at2759"/>
<protein>
    <recommendedName>
        <fullName evidence="1">Reverse transcriptase domain-containing protein</fullName>
    </recommendedName>
</protein>
<reference evidence="2 3" key="1">
    <citation type="submission" date="2020-04" db="EMBL/GenBank/DDBJ databases">
        <authorList>
            <person name="Wallbank WR R."/>
            <person name="Pardo Diaz C."/>
            <person name="Kozak K."/>
            <person name="Martin S."/>
            <person name="Jiggins C."/>
            <person name="Moest M."/>
            <person name="Warren A I."/>
            <person name="Byers J.R.P. K."/>
            <person name="Montejo-Kovacevich G."/>
            <person name="Yen C E."/>
        </authorList>
    </citation>
    <scope>NUCLEOTIDE SEQUENCE [LARGE SCALE GENOMIC DNA]</scope>
</reference>
<dbReference type="EMBL" id="CADEBD010000291">
    <property type="protein sequence ID" value="CAB3232694.1"/>
    <property type="molecule type" value="Genomic_DNA"/>
</dbReference>
<dbReference type="PANTHER" id="PTHR37984">
    <property type="entry name" value="PROTEIN CBG26694"/>
    <property type="match status" value="1"/>
</dbReference>
<dbReference type="GO" id="GO:0071897">
    <property type="term" value="P:DNA biosynthetic process"/>
    <property type="evidence" value="ECO:0007669"/>
    <property type="project" value="UniProtKB-ARBA"/>
</dbReference>
<gene>
    <name evidence="2" type="ORF">APLA_LOCUS5762</name>
</gene>
<dbReference type="AlphaFoldDB" id="A0A8S0ZIR7"/>
<dbReference type="Pfam" id="PF00078">
    <property type="entry name" value="RVT_1"/>
    <property type="match status" value="1"/>
</dbReference>
<evidence type="ECO:0000259" key="1">
    <source>
        <dbReference type="PROSITE" id="PS50878"/>
    </source>
</evidence>
<dbReference type="Gene3D" id="3.30.70.270">
    <property type="match status" value="2"/>
</dbReference>
<dbReference type="PROSITE" id="PS50878">
    <property type="entry name" value="RT_POL"/>
    <property type="match status" value="1"/>
</dbReference>
<dbReference type="SUPFAM" id="SSF56672">
    <property type="entry name" value="DNA/RNA polymerases"/>
    <property type="match status" value="1"/>
</dbReference>
<accession>A0A8S0ZIR7</accession>
<comment type="caution">
    <text evidence="2">The sequence shown here is derived from an EMBL/GenBank/DDBJ whole genome shotgun (WGS) entry which is preliminary data.</text>
</comment>
<dbReference type="InterPro" id="IPR050951">
    <property type="entry name" value="Retrovirus_Pol_polyprotein"/>
</dbReference>
<dbReference type="Gene3D" id="3.10.10.10">
    <property type="entry name" value="HIV Type 1 Reverse Transcriptase, subunit A, domain 1"/>
    <property type="match status" value="1"/>
</dbReference>
<name>A0A8S0ZIR7_ARCPL</name>
<sequence length="280" mass="32704">MQQQLREKIDEMLKDDLIEESDSSWSAPVIPVPKGENDVRVCIDYRKLNEITKPDRYPLPRIDNLLHQAKAMPYMSTIDLKSSYHQISVPPDDQDKTTFVSPFGMYRFKRMPFGLRNAPPTFQRLMVKLIRGLKATCVISYLDDLSLRSVSFIQHLKDLREVFDKLREYNLHANRKKCKSGCSEVKYLGHLIVPEGIKADPEKVSVIANLQEPRNLKQLILFLQTASWYRRFIYKFAEIARPLTNLTRKKVIWQMQMEFGRTRILQQVNDCTDSTCTETS</sequence>
<feature type="domain" description="Reverse transcriptase" evidence="1">
    <location>
        <begin position="13"/>
        <end position="192"/>
    </location>
</feature>
<organism evidence="2 3">
    <name type="scientific">Arctia plantaginis</name>
    <name type="common">Wood tiger moth</name>
    <name type="synonym">Phalaena plantaginis</name>
    <dbReference type="NCBI Taxonomy" id="874455"/>
    <lineage>
        <taxon>Eukaryota</taxon>
        <taxon>Metazoa</taxon>
        <taxon>Ecdysozoa</taxon>
        <taxon>Arthropoda</taxon>
        <taxon>Hexapoda</taxon>
        <taxon>Insecta</taxon>
        <taxon>Pterygota</taxon>
        <taxon>Neoptera</taxon>
        <taxon>Endopterygota</taxon>
        <taxon>Lepidoptera</taxon>
        <taxon>Glossata</taxon>
        <taxon>Ditrysia</taxon>
        <taxon>Noctuoidea</taxon>
        <taxon>Erebidae</taxon>
        <taxon>Arctiinae</taxon>
        <taxon>Arctia</taxon>
    </lineage>
</organism>
<dbReference type="InterPro" id="IPR000477">
    <property type="entry name" value="RT_dom"/>
</dbReference>
<evidence type="ECO:0000313" key="2">
    <source>
        <dbReference type="EMBL" id="CAB3232694.1"/>
    </source>
</evidence>
<dbReference type="PANTHER" id="PTHR37984:SF5">
    <property type="entry name" value="PROTEIN NYNRIN-LIKE"/>
    <property type="match status" value="1"/>
</dbReference>
<dbReference type="CDD" id="cd01647">
    <property type="entry name" value="RT_LTR"/>
    <property type="match status" value="1"/>
</dbReference>
<evidence type="ECO:0000313" key="3">
    <source>
        <dbReference type="Proteomes" id="UP000494256"/>
    </source>
</evidence>
<dbReference type="InterPro" id="IPR043128">
    <property type="entry name" value="Rev_trsase/Diguanyl_cyclase"/>
</dbReference>
<dbReference type="InterPro" id="IPR043502">
    <property type="entry name" value="DNA/RNA_pol_sf"/>
</dbReference>